<dbReference type="InterPro" id="IPR015496">
    <property type="entry name" value="Ubiquilin"/>
</dbReference>
<evidence type="ECO:0000259" key="2">
    <source>
        <dbReference type="PROSITE" id="PS50053"/>
    </source>
</evidence>
<evidence type="ECO:0000256" key="1">
    <source>
        <dbReference type="SAM" id="MobiDB-lite"/>
    </source>
</evidence>
<dbReference type="RefSeq" id="XP_017855671.1">
    <property type="nucleotide sequence ID" value="XM_018000182.1"/>
</dbReference>
<dbReference type="PROSITE" id="PS50053">
    <property type="entry name" value="UBIQUITIN_2"/>
    <property type="match status" value="1"/>
</dbReference>
<organism evidence="3 4">
    <name type="scientific">Drosophila arizonae</name>
    <name type="common">Fruit fly</name>
    <dbReference type="NCBI Taxonomy" id="7263"/>
    <lineage>
        <taxon>Eukaryota</taxon>
        <taxon>Metazoa</taxon>
        <taxon>Ecdysozoa</taxon>
        <taxon>Arthropoda</taxon>
        <taxon>Hexapoda</taxon>
        <taxon>Insecta</taxon>
        <taxon>Pterygota</taxon>
        <taxon>Neoptera</taxon>
        <taxon>Endopterygota</taxon>
        <taxon>Diptera</taxon>
        <taxon>Brachycera</taxon>
        <taxon>Muscomorpha</taxon>
        <taxon>Ephydroidea</taxon>
        <taxon>Drosophilidae</taxon>
        <taxon>Drosophila</taxon>
    </lineage>
</organism>
<protein>
    <submittedName>
        <fullName evidence="4">Ubiquilin-2</fullName>
    </submittedName>
</protein>
<dbReference type="InterPro" id="IPR029071">
    <property type="entry name" value="Ubiquitin-like_domsf"/>
</dbReference>
<proteinExistence type="predicted"/>
<sequence length="409" mass="45942">MCCKSIDITAKTGSGSALISVRQNELISNLRALVAVRFEQAIDYVVLVFGGHVLRDVGTIDSHGIISGVTVHVIFRQLIKEPSDEHDDSNANGIDNEKNTSADTSSSANNRNWTSRANDLLKPLLEDINLLRDLLQADPRIKALIDENTTFRHFMSSDRNLRDLFSTIFNPAKVQELGRKRDLHIMRMEWVPGGYSLMNKLSRFLRQAHEDNVAMNYLEAEPSICSDYPQRGRENRMPLPNPWRVEPKPEPIPTNTTDNEEYTVEDLARQCERMMESLKLGDINKTIELARQLNEMADSAQIELNPRMRLNTAKQGEPQPAPAAVAVAIPTRATPARATAASAAPSAAASINLFDFMSSNDSRWEQRYQSQLRHLSTLGHTDRQRNICALLMSAGNIQTAVKLLEQWNR</sequence>
<dbReference type="SMART" id="SM00213">
    <property type="entry name" value="UBQ"/>
    <property type="match status" value="1"/>
</dbReference>
<dbReference type="PANTHER" id="PTHR10677">
    <property type="entry name" value="UBIQUILIN"/>
    <property type="match status" value="1"/>
</dbReference>
<dbReference type="SUPFAM" id="SSF46934">
    <property type="entry name" value="UBA-like"/>
    <property type="match status" value="1"/>
</dbReference>
<evidence type="ECO:0000313" key="4">
    <source>
        <dbReference type="RefSeq" id="XP_017855671.1"/>
    </source>
</evidence>
<name>A0ABM1NL35_DROAR</name>
<dbReference type="GeneID" id="108608687"/>
<reference evidence="3" key="2">
    <citation type="journal article" date="2016" name="G3 (Bethesda)">
        <title>Genome Evolution in Three Species of Cactophilic Drosophila.</title>
        <authorList>
            <person name="Sanchez-Flores A."/>
            <person name="Penazola F."/>
            <person name="Carpinteyro-Ponce J."/>
            <person name="Nazario-Yepiz N."/>
            <person name="Abreu-Goodger C."/>
            <person name="Machado C.A."/>
            <person name="Markow T.A."/>
        </authorList>
    </citation>
    <scope>NUCLEOTIDE SEQUENCE [LARGE SCALE GENOMIC DNA]</scope>
</reference>
<dbReference type="Pfam" id="PF23195">
    <property type="entry name" value="UBQLN1"/>
    <property type="match status" value="1"/>
</dbReference>
<dbReference type="Proteomes" id="UP000694904">
    <property type="component" value="Chromosome 2"/>
</dbReference>
<keyword evidence="3" id="KW-1185">Reference proteome</keyword>
<reference evidence="4" key="3">
    <citation type="submission" date="2025-08" db="UniProtKB">
        <authorList>
            <consortium name="RefSeq"/>
        </authorList>
    </citation>
    <scope>IDENTIFICATION</scope>
    <source>
        <tissue evidence="4">Whole organism</tissue>
    </source>
</reference>
<feature type="region of interest" description="Disordered" evidence="1">
    <location>
        <begin position="237"/>
        <end position="258"/>
    </location>
</feature>
<dbReference type="InterPro" id="IPR000626">
    <property type="entry name" value="Ubiquitin-like_dom"/>
</dbReference>
<evidence type="ECO:0000313" key="3">
    <source>
        <dbReference type="Proteomes" id="UP000694904"/>
    </source>
</evidence>
<gene>
    <name evidence="4" type="primary">LOC108608687</name>
</gene>
<feature type="region of interest" description="Disordered" evidence="1">
    <location>
        <begin position="83"/>
        <end position="112"/>
    </location>
</feature>
<reference evidence="3" key="1">
    <citation type="journal article" date="1997" name="Nucleic Acids Res.">
        <title>tRNAscan-SE: a program for improved detection of transfer RNA genes in genomic sequence.</title>
        <authorList>
            <person name="Lowe T.M."/>
            <person name="Eddy S.R."/>
        </authorList>
    </citation>
    <scope>NUCLEOTIDE SEQUENCE [LARGE SCALE GENOMIC DNA]</scope>
</reference>
<dbReference type="Gene3D" id="3.10.20.90">
    <property type="entry name" value="Phosphatidylinositol 3-kinase Catalytic Subunit, Chain A, domain 1"/>
    <property type="match status" value="1"/>
</dbReference>
<dbReference type="Gene3D" id="1.10.8.10">
    <property type="entry name" value="DNA helicase RuvA subunit, C-terminal domain"/>
    <property type="match status" value="1"/>
</dbReference>
<feature type="domain" description="Ubiquitin-like" evidence="2">
    <location>
        <begin position="6"/>
        <end position="77"/>
    </location>
</feature>
<dbReference type="PANTHER" id="PTHR10677:SF3">
    <property type="entry name" value="FI07626P-RELATED"/>
    <property type="match status" value="1"/>
</dbReference>
<accession>A0ABM1NL35</accession>
<feature type="compositionally biased region" description="Low complexity" evidence="1">
    <location>
        <begin position="101"/>
        <end position="112"/>
    </location>
</feature>
<dbReference type="SUPFAM" id="SSF54236">
    <property type="entry name" value="Ubiquitin-like"/>
    <property type="match status" value="1"/>
</dbReference>
<dbReference type="InterPro" id="IPR009060">
    <property type="entry name" value="UBA-like_sf"/>
</dbReference>
<dbReference type="Pfam" id="PF00240">
    <property type="entry name" value="ubiquitin"/>
    <property type="match status" value="1"/>
</dbReference>